<sequence length="266" mass="30226">MKRWAIVVSVIICLAIVFLSRLHWKDEIRATAQKAKAQLAGQTVSTTNQDSKQEKSASNVDLKKLTVNLPDHLQQKVIQAYQAKTKVKVLMAGDQEVEKLSPLLQKKLDQAYGQNVFDIVPIDFQGHTSKEVYENGLYDEMNEQHPDAVVFTALLFNDNRKVGTNDAAHFLIEIGNDMQEKNTDLSFMIEPNNPVTYFKVINDRIGIFKSEVQQSDFTYLDNSTRWPKQEDLPAVLDREGKYPNDKGNELWSDYLTDVFTGGDITP</sequence>
<comment type="caution">
    <text evidence="2">The sequence shown here is derived from an EMBL/GenBank/DDBJ whole genome shotgun (WGS) entry which is preliminary data.</text>
</comment>
<evidence type="ECO:0000313" key="2">
    <source>
        <dbReference type="EMBL" id="GGH76452.1"/>
    </source>
</evidence>
<dbReference type="RefSeq" id="WP_188495997.1">
    <property type="nucleotide sequence ID" value="NZ_BMFV01000003.1"/>
</dbReference>
<feature type="transmembrane region" description="Helical" evidence="1">
    <location>
        <begin position="6"/>
        <end position="24"/>
    </location>
</feature>
<dbReference type="Gene3D" id="3.40.50.1110">
    <property type="entry name" value="SGNH hydrolase"/>
    <property type="match status" value="1"/>
</dbReference>
<evidence type="ECO:0008006" key="4">
    <source>
        <dbReference type="Google" id="ProtNLM"/>
    </source>
</evidence>
<proteinExistence type="predicted"/>
<reference evidence="2" key="2">
    <citation type="submission" date="2020-09" db="EMBL/GenBank/DDBJ databases">
        <authorList>
            <person name="Sun Q."/>
            <person name="Zhou Y."/>
        </authorList>
    </citation>
    <scope>NUCLEOTIDE SEQUENCE</scope>
    <source>
        <strain evidence="2">CGMCC 1.12777</strain>
    </source>
</reference>
<keyword evidence="1" id="KW-0472">Membrane</keyword>
<dbReference type="SUPFAM" id="SSF52266">
    <property type="entry name" value="SGNH hydrolase"/>
    <property type="match status" value="1"/>
</dbReference>
<keyword evidence="3" id="KW-1185">Reference proteome</keyword>
<dbReference type="EMBL" id="BMFV01000003">
    <property type="protein sequence ID" value="GGH76452.1"/>
    <property type="molecule type" value="Genomic_DNA"/>
</dbReference>
<keyword evidence="1" id="KW-1133">Transmembrane helix</keyword>
<name>A0A8J3EKZ0_9BACL</name>
<organism evidence="2 3">
    <name type="scientific">Pullulanibacillus pueri</name>
    <dbReference type="NCBI Taxonomy" id="1437324"/>
    <lineage>
        <taxon>Bacteria</taxon>
        <taxon>Bacillati</taxon>
        <taxon>Bacillota</taxon>
        <taxon>Bacilli</taxon>
        <taxon>Bacillales</taxon>
        <taxon>Sporolactobacillaceae</taxon>
        <taxon>Pullulanibacillus</taxon>
    </lineage>
</organism>
<dbReference type="InterPro" id="IPR036514">
    <property type="entry name" value="SGNH_hydro_sf"/>
</dbReference>
<accession>A0A8J3EKZ0</accession>
<evidence type="ECO:0000313" key="3">
    <source>
        <dbReference type="Proteomes" id="UP000656813"/>
    </source>
</evidence>
<protein>
    <recommendedName>
        <fullName evidence="4">SGNH/GDSL hydrolase family protein</fullName>
    </recommendedName>
</protein>
<keyword evidence="1" id="KW-0812">Transmembrane</keyword>
<reference evidence="2" key="1">
    <citation type="journal article" date="2014" name="Int. J. Syst. Evol. Microbiol.">
        <title>Complete genome sequence of Corynebacterium casei LMG S-19264T (=DSM 44701T), isolated from a smear-ripened cheese.</title>
        <authorList>
            <consortium name="US DOE Joint Genome Institute (JGI-PGF)"/>
            <person name="Walter F."/>
            <person name="Albersmeier A."/>
            <person name="Kalinowski J."/>
            <person name="Ruckert C."/>
        </authorList>
    </citation>
    <scope>NUCLEOTIDE SEQUENCE</scope>
    <source>
        <strain evidence="2">CGMCC 1.12777</strain>
    </source>
</reference>
<dbReference type="AlphaFoldDB" id="A0A8J3EKZ0"/>
<dbReference type="Proteomes" id="UP000656813">
    <property type="component" value="Unassembled WGS sequence"/>
</dbReference>
<gene>
    <name evidence="2" type="ORF">GCM10007096_06900</name>
</gene>
<evidence type="ECO:0000256" key="1">
    <source>
        <dbReference type="SAM" id="Phobius"/>
    </source>
</evidence>